<dbReference type="PANTHER" id="PTHR21727:SF0">
    <property type="entry name" value="MRNA (2'-O-METHYLADENOSINE-N(6)-)-METHYLTRANSFERASE"/>
    <property type="match status" value="1"/>
</dbReference>
<dbReference type="PANTHER" id="PTHR21727">
    <property type="entry name" value="PHOSPHORYLATED CTD INTERACTING FACTOR 1"/>
    <property type="match status" value="1"/>
</dbReference>
<dbReference type="InterPro" id="IPR039881">
    <property type="entry name" value="PCIF1-like"/>
</dbReference>
<dbReference type="Pfam" id="PF12237">
    <property type="entry name" value="PCIF1_WW"/>
    <property type="match status" value="1"/>
</dbReference>
<dbReference type="GO" id="GO:0016422">
    <property type="term" value="F:mRNA (2'-O-methyladenosine-N6-)-methyltransferase activity"/>
    <property type="evidence" value="ECO:0007669"/>
    <property type="project" value="InterPro"/>
</dbReference>
<organism evidence="3">
    <name type="scientific">Micromonas pusilla (strain CCMP1545)</name>
    <name type="common">Picoplanktonic green alga</name>
    <dbReference type="NCBI Taxonomy" id="564608"/>
    <lineage>
        <taxon>Eukaryota</taxon>
        <taxon>Viridiplantae</taxon>
        <taxon>Chlorophyta</taxon>
        <taxon>Mamiellophyceae</taxon>
        <taxon>Mamiellales</taxon>
        <taxon>Mamiellaceae</taxon>
        <taxon>Micromonas</taxon>
    </lineage>
</organism>
<gene>
    <name evidence="2" type="ORF">MICPUCDRAFT_70191</name>
</gene>
<feature type="domain" description="PCIF1 WW" evidence="1">
    <location>
        <begin position="253"/>
        <end position="418"/>
    </location>
</feature>
<evidence type="ECO:0000259" key="1">
    <source>
        <dbReference type="Pfam" id="PF12237"/>
    </source>
</evidence>
<keyword evidence="3" id="KW-1185">Reference proteome</keyword>
<dbReference type="GeneID" id="9682041"/>
<reference evidence="2 3" key="1">
    <citation type="journal article" date="2009" name="Science">
        <title>Green evolution and dynamic adaptations revealed by genomes of the marine picoeukaryotes Micromonas.</title>
        <authorList>
            <person name="Worden A.Z."/>
            <person name="Lee J.H."/>
            <person name="Mock T."/>
            <person name="Rouze P."/>
            <person name="Simmons M.P."/>
            <person name="Aerts A.L."/>
            <person name="Allen A.E."/>
            <person name="Cuvelier M.L."/>
            <person name="Derelle E."/>
            <person name="Everett M.V."/>
            <person name="Foulon E."/>
            <person name="Grimwood J."/>
            <person name="Gundlach H."/>
            <person name="Henrissat B."/>
            <person name="Napoli C."/>
            <person name="McDonald S.M."/>
            <person name="Parker M.S."/>
            <person name="Rombauts S."/>
            <person name="Salamov A."/>
            <person name="Von Dassow P."/>
            <person name="Badger J.H."/>
            <person name="Coutinho P.M."/>
            <person name="Demir E."/>
            <person name="Dubchak I."/>
            <person name="Gentemann C."/>
            <person name="Eikrem W."/>
            <person name="Gready J.E."/>
            <person name="John U."/>
            <person name="Lanier W."/>
            <person name="Lindquist E.A."/>
            <person name="Lucas S."/>
            <person name="Mayer K.F."/>
            <person name="Moreau H."/>
            <person name="Not F."/>
            <person name="Otillar R."/>
            <person name="Panaud O."/>
            <person name="Pangilinan J."/>
            <person name="Paulsen I."/>
            <person name="Piegu B."/>
            <person name="Poliakov A."/>
            <person name="Robbens S."/>
            <person name="Schmutz J."/>
            <person name="Toulza E."/>
            <person name="Wyss T."/>
            <person name="Zelensky A."/>
            <person name="Zhou K."/>
            <person name="Armbrust E.V."/>
            <person name="Bhattacharya D."/>
            <person name="Goodenough U.W."/>
            <person name="Van de Peer Y."/>
            <person name="Grigoriev I.V."/>
        </authorList>
    </citation>
    <scope>NUCLEOTIDE SEQUENCE [LARGE SCALE GENOMIC DNA]</scope>
    <source>
        <strain evidence="2 3">CCMP1545</strain>
    </source>
</reference>
<proteinExistence type="predicted"/>
<dbReference type="InterPro" id="IPR022035">
    <property type="entry name" value="PCIF1_WW"/>
</dbReference>
<dbReference type="OrthoDB" id="567664at2759"/>
<accession>C1MLJ5</accession>
<evidence type="ECO:0000313" key="3">
    <source>
        <dbReference type="Proteomes" id="UP000001876"/>
    </source>
</evidence>
<protein>
    <recommendedName>
        <fullName evidence="1">PCIF1 WW domain-containing protein</fullName>
    </recommendedName>
</protein>
<dbReference type="EMBL" id="GG663736">
    <property type="protein sequence ID" value="EEH59553.1"/>
    <property type="molecule type" value="Genomic_DNA"/>
</dbReference>
<dbReference type="KEGG" id="mpp:MICPUCDRAFT_70191"/>
<dbReference type="RefSeq" id="XP_003056177.1">
    <property type="nucleotide sequence ID" value="XM_003056131.1"/>
</dbReference>
<sequence>MLGKCHAAKKTLLRTSKTIQDVAESCQVYSSDTGQTPLRRTPLQFEVSKCHRCGLLDGPNKTPVNSTQDLLTVSEVGRSLGYLVHVKSAVDAVVEGTRLIAVSRLSLHFERAVARYFGKSWNTLFEELLMCHDRSNDPIIPTDSSASAFLCDRLASRFVPSQEINGILFDLLIEISAARHTISKVALSRTAYLATPSPNVFRSTTGKSIKLTLHDAEVEINEQQYEKLRWLYESDIQATQFGGTCAKPSLANTFCESGITFHSAVFAMLCRYASAHGGMHCMAGGHHNALHGDVFDALNIGLGVHAECCASPLNCHWRLYCSGHPDTDLTFGSLGSVFSFDPVDGYFECNPPFEESVLLDCIKHIDSLLDVAEVAGKSLSCVFIVPHWPGRRAWETLFRSVHKSHTEVIPLREHGFLEVLTGPFSATFSYNFHSCFLSKLKTFVSHLIETHLTKFLCRGHRKKIKPYTECHRATPLCFFCRQQQASAHIE</sequence>
<evidence type="ECO:0000313" key="2">
    <source>
        <dbReference type="EMBL" id="EEH59553.1"/>
    </source>
</evidence>
<dbReference type="eggNOG" id="ENOG502QVT7">
    <property type="taxonomic scope" value="Eukaryota"/>
</dbReference>
<dbReference type="GO" id="GO:0099122">
    <property type="term" value="F:RNA polymerase II C-terminal domain binding"/>
    <property type="evidence" value="ECO:0007669"/>
    <property type="project" value="InterPro"/>
</dbReference>
<dbReference type="OMA" id="HAECCAS"/>
<dbReference type="Proteomes" id="UP000001876">
    <property type="component" value="Unassembled WGS sequence"/>
</dbReference>
<name>C1MLJ5_MICPC</name>
<dbReference type="AlphaFoldDB" id="C1MLJ5"/>